<dbReference type="AlphaFoldDB" id="A0A926HVA1"/>
<reference evidence="2" key="1">
    <citation type="submission" date="2020-08" db="EMBL/GenBank/DDBJ databases">
        <title>Genome public.</title>
        <authorList>
            <person name="Liu C."/>
            <person name="Sun Q."/>
        </authorList>
    </citation>
    <scope>NUCLEOTIDE SEQUENCE</scope>
    <source>
        <strain evidence="2">BX7</strain>
    </source>
</reference>
<name>A0A926HVA1_9FIRM</name>
<feature type="domain" description="HTH cro/C1-type" evidence="1">
    <location>
        <begin position="13"/>
        <end position="70"/>
    </location>
</feature>
<dbReference type="CDD" id="cd00093">
    <property type="entry name" value="HTH_XRE"/>
    <property type="match status" value="1"/>
</dbReference>
<dbReference type="GO" id="GO:0003677">
    <property type="term" value="F:DNA binding"/>
    <property type="evidence" value="ECO:0007669"/>
    <property type="project" value="InterPro"/>
</dbReference>
<dbReference type="RefSeq" id="WP_249301424.1">
    <property type="nucleotide sequence ID" value="NZ_JACRSP010000005.1"/>
</dbReference>
<dbReference type="InterPro" id="IPR010982">
    <property type="entry name" value="Lambda_DNA-bd_dom_sf"/>
</dbReference>
<comment type="caution">
    <text evidence="2">The sequence shown here is derived from an EMBL/GenBank/DDBJ whole genome shotgun (WGS) entry which is preliminary data.</text>
</comment>
<gene>
    <name evidence="2" type="ORF">H8695_10530</name>
</gene>
<dbReference type="SMART" id="SM00530">
    <property type="entry name" value="HTH_XRE"/>
    <property type="match status" value="1"/>
</dbReference>
<evidence type="ECO:0000313" key="2">
    <source>
        <dbReference type="EMBL" id="MBC8537123.1"/>
    </source>
</evidence>
<accession>A0A926HVA1</accession>
<dbReference type="Gene3D" id="1.10.260.40">
    <property type="entry name" value="lambda repressor-like DNA-binding domains"/>
    <property type="match status" value="1"/>
</dbReference>
<proteinExistence type="predicted"/>
<evidence type="ECO:0000259" key="1">
    <source>
        <dbReference type="SMART" id="SM00530"/>
    </source>
</evidence>
<keyword evidence="3" id="KW-1185">Reference proteome</keyword>
<evidence type="ECO:0000313" key="3">
    <source>
        <dbReference type="Proteomes" id="UP000620366"/>
    </source>
</evidence>
<sequence length="76" mass="9098">MDINRERQVFCENVRRLRLERGYTVEQMAHVMRVSAEWVRRLERDDLPDEMDVSVAFYLAAEFGISEADLFRPPHE</sequence>
<dbReference type="SUPFAM" id="SSF47413">
    <property type="entry name" value="lambda repressor-like DNA-binding domains"/>
    <property type="match status" value="1"/>
</dbReference>
<dbReference type="Proteomes" id="UP000620366">
    <property type="component" value="Unassembled WGS sequence"/>
</dbReference>
<dbReference type="InterPro" id="IPR001387">
    <property type="entry name" value="Cro/C1-type_HTH"/>
</dbReference>
<organism evidence="2 3">
    <name type="scientific">Feifania hominis</name>
    <dbReference type="NCBI Taxonomy" id="2763660"/>
    <lineage>
        <taxon>Bacteria</taxon>
        <taxon>Bacillati</taxon>
        <taxon>Bacillota</taxon>
        <taxon>Clostridia</taxon>
        <taxon>Eubacteriales</taxon>
        <taxon>Feifaniaceae</taxon>
        <taxon>Feifania</taxon>
    </lineage>
</organism>
<dbReference type="EMBL" id="JACRSP010000005">
    <property type="protein sequence ID" value="MBC8537123.1"/>
    <property type="molecule type" value="Genomic_DNA"/>
</dbReference>
<protein>
    <submittedName>
        <fullName evidence="2">Helix-turn-helix transcriptional regulator</fullName>
    </submittedName>
</protein>